<evidence type="ECO:0000256" key="6">
    <source>
        <dbReference type="SAM" id="SignalP"/>
    </source>
</evidence>
<evidence type="ECO:0000313" key="8">
    <source>
        <dbReference type="Proteomes" id="UP000054099"/>
    </source>
</evidence>
<dbReference type="Proteomes" id="UP000054099">
    <property type="component" value="Unassembled WGS sequence"/>
</dbReference>
<feature type="chain" id="PRO_5038566783" description="Sugar ABC transporter substrate-binding protein" evidence="6">
    <location>
        <begin position="26"/>
        <end position="432"/>
    </location>
</feature>
<dbReference type="AlphaFoldDB" id="A0A0V8J024"/>
<dbReference type="PROSITE" id="PS51257">
    <property type="entry name" value="PROKAR_LIPOPROTEIN"/>
    <property type="match status" value="1"/>
</dbReference>
<keyword evidence="1" id="KW-1003">Cell membrane</keyword>
<keyword evidence="5" id="KW-0449">Lipoprotein</keyword>
<proteinExistence type="predicted"/>
<gene>
    <name evidence="7" type="ORF">AS030_20300</name>
</gene>
<name>A0A0V8J024_9BACL</name>
<keyword evidence="4" id="KW-0564">Palmitate</keyword>
<dbReference type="RefSeq" id="WP_061975153.1">
    <property type="nucleotide sequence ID" value="NZ_FMAV01000005.1"/>
</dbReference>
<keyword evidence="2 6" id="KW-0732">Signal</keyword>
<dbReference type="EMBL" id="LNQN01000007">
    <property type="protein sequence ID" value="KSU80282.1"/>
    <property type="molecule type" value="Genomic_DNA"/>
</dbReference>
<keyword evidence="8" id="KW-1185">Reference proteome</keyword>
<evidence type="ECO:0000256" key="4">
    <source>
        <dbReference type="ARBA" id="ARBA00023139"/>
    </source>
</evidence>
<evidence type="ECO:0000313" key="7">
    <source>
        <dbReference type="EMBL" id="KSU80282.1"/>
    </source>
</evidence>
<evidence type="ECO:0000256" key="5">
    <source>
        <dbReference type="ARBA" id="ARBA00023288"/>
    </source>
</evidence>
<keyword evidence="3" id="KW-0472">Membrane</keyword>
<dbReference type="Gene3D" id="3.40.190.10">
    <property type="entry name" value="Periplasmic binding protein-like II"/>
    <property type="match status" value="2"/>
</dbReference>
<protein>
    <recommendedName>
        <fullName evidence="9">Sugar ABC transporter substrate-binding protein</fullName>
    </recommendedName>
</protein>
<dbReference type="InterPro" id="IPR006059">
    <property type="entry name" value="SBP"/>
</dbReference>
<sequence length="432" mass="47209">MSKRLGARALLVVSALMLVLMSACSGNGEKASGNGSGDKIELTFWNIWTDPSPQNKASLKAVKKFEKEHPNIVIKQQNIPHDQFKVKVKTQAAGQQLPDLVQVWPGAELTPLVNGKLIQPLNSILSHWDGLIKKNQLTDYNVDGKQYALPANVTPTSLVYYNKKMLAKAGYKEFPKAYEDFKTLIKNLKKQNVIPITLGNKAQWVLQSSYISMIGDRMTGSDFLPDVLDGKKKFTDPEFVKAVGVIKELADMKAFNDDFNSIDNIQHRDLFVMGDAAMMIDGAWSLGPVLEAMDDDSNLGIALFPSIDGGKGNPEAVSAVTGTGIALNSKLKGEKLKAAKEFLKSFYSKDYYTDLMKADILVPADIDPPKGVSPALKQVSELTGDHIAPVYDATLPVDVTDVINSGLQEVTLGQMTPEQLAKKLQAAVDKEK</sequence>
<dbReference type="OrthoDB" id="9795467at2"/>
<evidence type="ECO:0000256" key="1">
    <source>
        <dbReference type="ARBA" id="ARBA00022475"/>
    </source>
</evidence>
<dbReference type="PANTHER" id="PTHR43649">
    <property type="entry name" value="ARABINOSE-BINDING PROTEIN-RELATED"/>
    <property type="match status" value="1"/>
</dbReference>
<comment type="caution">
    <text evidence="7">The sequence shown here is derived from an EMBL/GenBank/DDBJ whole genome shotgun (WGS) entry which is preliminary data.</text>
</comment>
<organism evidence="7 8">
    <name type="scientific">Fictibacillus enclensis</name>
    <dbReference type="NCBI Taxonomy" id="1017270"/>
    <lineage>
        <taxon>Bacteria</taxon>
        <taxon>Bacillati</taxon>
        <taxon>Bacillota</taxon>
        <taxon>Bacilli</taxon>
        <taxon>Bacillales</taxon>
        <taxon>Fictibacillaceae</taxon>
        <taxon>Fictibacillus</taxon>
    </lineage>
</organism>
<evidence type="ECO:0008006" key="9">
    <source>
        <dbReference type="Google" id="ProtNLM"/>
    </source>
</evidence>
<evidence type="ECO:0000256" key="2">
    <source>
        <dbReference type="ARBA" id="ARBA00022729"/>
    </source>
</evidence>
<accession>A0A0V8J024</accession>
<reference evidence="7 8" key="1">
    <citation type="journal article" date="2014" name="Antonie Van Leeuwenhoek">
        <title>Fictibacillus enclensis sp. nov., isolated from marine sediment.</title>
        <authorList>
            <person name="Dastager S.G."/>
            <person name="Mawlankar R."/>
            <person name="Srinivasan K."/>
            <person name="Tang S.K."/>
            <person name="Lee J.C."/>
            <person name="Ramana V.V."/>
            <person name="Shouche Y.S."/>
        </authorList>
    </citation>
    <scope>NUCLEOTIDE SEQUENCE [LARGE SCALE GENOMIC DNA]</scope>
    <source>
        <strain evidence="7 8">NIO-1003</strain>
    </source>
</reference>
<dbReference type="PANTHER" id="PTHR43649:SF33">
    <property type="entry name" value="POLYGALACTURONAN_RHAMNOGALACTURONAN-BINDING PROTEIN YTCQ"/>
    <property type="match status" value="1"/>
</dbReference>
<dbReference type="InterPro" id="IPR050490">
    <property type="entry name" value="Bact_solute-bd_prot1"/>
</dbReference>
<dbReference type="Pfam" id="PF13416">
    <property type="entry name" value="SBP_bac_8"/>
    <property type="match status" value="1"/>
</dbReference>
<evidence type="ECO:0000256" key="3">
    <source>
        <dbReference type="ARBA" id="ARBA00023136"/>
    </source>
</evidence>
<feature type="signal peptide" evidence="6">
    <location>
        <begin position="1"/>
        <end position="25"/>
    </location>
</feature>
<dbReference type="SUPFAM" id="SSF53850">
    <property type="entry name" value="Periplasmic binding protein-like II"/>
    <property type="match status" value="1"/>
</dbReference>